<dbReference type="InterPro" id="IPR016032">
    <property type="entry name" value="Sig_transdc_resp-reg_C-effctor"/>
</dbReference>
<dbReference type="SMART" id="SM00421">
    <property type="entry name" value="HTH_LUXR"/>
    <property type="match status" value="1"/>
</dbReference>
<feature type="domain" description="Response regulatory" evidence="7">
    <location>
        <begin position="3"/>
        <end position="118"/>
    </location>
</feature>
<dbReference type="SMART" id="SM00448">
    <property type="entry name" value="REC"/>
    <property type="match status" value="1"/>
</dbReference>
<gene>
    <name evidence="8" type="ORF">FJD37_17910</name>
</gene>
<dbReference type="PROSITE" id="PS50043">
    <property type="entry name" value="HTH_LUXR_2"/>
    <property type="match status" value="1"/>
</dbReference>
<protein>
    <submittedName>
        <fullName evidence="8">Response regulator transcription factor</fullName>
    </submittedName>
</protein>
<organism evidence="8 9">
    <name type="scientific">Pseudomonas saxonica</name>
    <dbReference type="NCBI Taxonomy" id="2600598"/>
    <lineage>
        <taxon>Bacteria</taxon>
        <taxon>Pseudomonadati</taxon>
        <taxon>Pseudomonadota</taxon>
        <taxon>Gammaproteobacteria</taxon>
        <taxon>Pseudomonadales</taxon>
        <taxon>Pseudomonadaceae</taxon>
        <taxon>Pseudomonas</taxon>
    </lineage>
</organism>
<dbReference type="GO" id="GO:0000160">
    <property type="term" value="P:phosphorelay signal transduction system"/>
    <property type="evidence" value="ECO:0007669"/>
    <property type="project" value="InterPro"/>
</dbReference>
<dbReference type="InterPro" id="IPR001789">
    <property type="entry name" value="Sig_transdc_resp-reg_receiver"/>
</dbReference>
<reference evidence="8 9" key="1">
    <citation type="submission" date="2019-06" db="EMBL/GenBank/DDBJ databases">
        <title>Pseudomonas bimorpha sp. nov. isolated from bovine raw milk and skim milk concentrate.</title>
        <authorList>
            <person name="Hofmann K."/>
            <person name="Huptas C."/>
            <person name="Doll E."/>
            <person name="Scherer S."/>
            <person name="Wenning M."/>
        </authorList>
    </citation>
    <scope>NUCLEOTIDE SEQUENCE [LARGE SCALE GENOMIC DNA]</scope>
    <source>
        <strain evidence="8 9">DSM 108990</strain>
    </source>
</reference>
<feature type="modified residue" description="4-aspartylphosphate" evidence="5">
    <location>
        <position position="53"/>
    </location>
</feature>
<dbReference type="Pfam" id="PF00072">
    <property type="entry name" value="Response_reg"/>
    <property type="match status" value="1"/>
</dbReference>
<evidence type="ECO:0000256" key="3">
    <source>
        <dbReference type="ARBA" id="ARBA00023125"/>
    </source>
</evidence>
<dbReference type="PROSITE" id="PS50110">
    <property type="entry name" value="RESPONSE_REGULATORY"/>
    <property type="match status" value="1"/>
</dbReference>
<accession>A0A5C5PUG9</accession>
<dbReference type="PANTHER" id="PTHR43214">
    <property type="entry name" value="TWO-COMPONENT RESPONSE REGULATOR"/>
    <property type="match status" value="1"/>
</dbReference>
<dbReference type="PROSITE" id="PS00622">
    <property type="entry name" value="HTH_LUXR_1"/>
    <property type="match status" value="1"/>
</dbReference>
<dbReference type="InterPro" id="IPR000792">
    <property type="entry name" value="Tscrpt_reg_LuxR_C"/>
</dbReference>
<dbReference type="InterPro" id="IPR058245">
    <property type="entry name" value="NreC/VraR/RcsB-like_REC"/>
</dbReference>
<dbReference type="EMBL" id="VFIP01000040">
    <property type="protein sequence ID" value="TWR86741.1"/>
    <property type="molecule type" value="Genomic_DNA"/>
</dbReference>
<evidence type="ECO:0000259" key="7">
    <source>
        <dbReference type="PROSITE" id="PS50110"/>
    </source>
</evidence>
<evidence type="ECO:0000259" key="6">
    <source>
        <dbReference type="PROSITE" id="PS50043"/>
    </source>
</evidence>
<evidence type="ECO:0000256" key="1">
    <source>
        <dbReference type="ARBA" id="ARBA00022553"/>
    </source>
</evidence>
<dbReference type="GO" id="GO:0006355">
    <property type="term" value="P:regulation of DNA-templated transcription"/>
    <property type="evidence" value="ECO:0007669"/>
    <property type="project" value="InterPro"/>
</dbReference>
<proteinExistence type="predicted"/>
<feature type="domain" description="HTH luxR-type" evidence="6">
    <location>
        <begin position="141"/>
        <end position="206"/>
    </location>
</feature>
<dbReference type="CDD" id="cd17535">
    <property type="entry name" value="REC_NarL-like"/>
    <property type="match status" value="1"/>
</dbReference>
<evidence type="ECO:0000313" key="9">
    <source>
        <dbReference type="Proteomes" id="UP000317901"/>
    </source>
</evidence>
<keyword evidence="2" id="KW-0805">Transcription regulation</keyword>
<dbReference type="RefSeq" id="WP_146426803.1">
    <property type="nucleotide sequence ID" value="NZ_VFIP01000040.1"/>
</dbReference>
<dbReference type="SUPFAM" id="SSF52172">
    <property type="entry name" value="CheY-like"/>
    <property type="match status" value="1"/>
</dbReference>
<dbReference type="InterPro" id="IPR011006">
    <property type="entry name" value="CheY-like_superfamily"/>
</dbReference>
<dbReference type="Pfam" id="PF00196">
    <property type="entry name" value="GerE"/>
    <property type="match status" value="1"/>
</dbReference>
<evidence type="ECO:0000256" key="5">
    <source>
        <dbReference type="PROSITE-ProRule" id="PRU00169"/>
    </source>
</evidence>
<dbReference type="PRINTS" id="PR00038">
    <property type="entry name" value="HTHLUXR"/>
</dbReference>
<keyword evidence="4" id="KW-0804">Transcription</keyword>
<dbReference type="Proteomes" id="UP000317901">
    <property type="component" value="Unassembled WGS sequence"/>
</dbReference>
<comment type="caution">
    <text evidence="8">The sequence shown here is derived from an EMBL/GenBank/DDBJ whole genome shotgun (WGS) entry which is preliminary data.</text>
</comment>
<keyword evidence="3" id="KW-0238">DNA-binding</keyword>
<dbReference type="AlphaFoldDB" id="A0A5C5PUG9"/>
<sequence>MRKALIVDDHPFIRRIVRSVLEQSNFQVAAETDNGATALDLARAHIPHLMVLDLSMPKLDGLEVLKRLHILGLPIKVLVLTSKGASYYADRCIRAGAIGFIEKTEDVDALTKAINIVMSGQTYLSNTDVNLPSVENEDLNDIELIKTLSDREMHTLLYLVAGMSNKKISEIMLLSEKTVSTYKTRVMTKLNIKSVVYLAEFAKRNNLIE</sequence>
<dbReference type="SUPFAM" id="SSF46894">
    <property type="entry name" value="C-terminal effector domain of the bipartite response regulators"/>
    <property type="match status" value="1"/>
</dbReference>
<dbReference type="Gene3D" id="3.40.50.2300">
    <property type="match status" value="1"/>
</dbReference>
<dbReference type="GO" id="GO:0003677">
    <property type="term" value="F:DNA binding"/>
    <property type="evidence" value="ECO:0007669"/>
    <property type="project" value="UniProtKB-KW"/>
</dbReference>
<dbReference type="OrthoDB" id="5593303at2"/>
<evidence type="ECO:0000256" key="2">
    <source>
        <dbReference type="ARBA" id="ARBA00023015"/>
    </source>
</evidence>
<dbReference type="InterPro" id="IPR039420">
    <property type="entry name" value="WalR-like"/>
</dbReference>
<dbReference type="CDD" id="cd06170">
    <property type="entry name" value="LuxR_C_like"/>
    <property type="match status" value="1"/>
</dbReference>
<evidence type="ECO:0000256" key="4">
    <source>
        <dbReference type="ARBA" id="ARBA00023163"/>
    </source>
</evidence>
<evidence type="ECO:0000313" key="8">
    <source>
        <dbReference type="EMBL" id="TWR86741.1"/>
    </source>
</evidence>
<name>A0A5C5PUG9_9PSED</name>
<keyword evidence="1 5" id="KW-0597">Phosphoprotein</keyword>
<dbReference type="PANTHER" id="PTHR43214:SF41">
    <property type="entry name" value="NITRATE_NITRITE RESPONSE REGULATOR PROTEIN NARP"/>
    <property type="match status" value="1"/>
</dbReference>